<dbReference type="GO" id="GO:0008757">
    <property type="term" value="F:S-adenosylmethionine-dependent methyltransferase activity"/>
    <property type="evidence" value="ECO:0007669"/>
    <property type="project" value="InterPro"/>
</dbReference>
<dbReference type="InterPro" id="IPR000673">
    <property type="entry name" value="Sig_transdc_resp-reg_Me-estase"/>
</dbReference>
<dbReference type="Pfam" id="PF03705">
    <property type="entry name" value="CheR_N"/>
    <property type="match status" value="1"/>
</dbReference>
<dbReference type="EC" id="2.7.13.3" evidence="2"/>
<evidence type="ECO:0000259" key="11">
    <source>
        <dbReference type="PROSITE" id="PS50113"/>
    </source>
</evidence>
<dbReference type="SUPFAM" id="SSF55874">
    <property type="entry name" value="ATPase domain of HSP90 chaperone/DNA topoisomerase II/histidine kinase"/>
    <property type="match status" value="1"/>
</dbReference>
<dbReference type="NCBIfam" id="TIGR00229">
    <property type="entry name" value="sensory_box"/>
    <property type="match status" value="1"/>
</dbReference>
<evidence type="ECO:0000256" key="7">
    <source>
        <dbReference type="SAM" id="MobiDB-lite"/>
    </source>
</evidence>
<evidence type="ECO:0000259" key="10">
    <source>
        <dbReference type="PROSITE" id="PS50112"/>
    </source>
</evidence>
<dbReference type="SUPFAM" id="SSF52172">
    <property type="entry name" value="CheY-like"/>
    <property type="match status" value="1"/>
</dbReference>
<dbReference type="Pfam" id="PF01339">
    <property type="entry name" value="CheB_methylest"/>
    <property type="match status" value="1"/>
</dbReference>
<dbReference type="InterPro" id="IPR013655">
    <property type="entry name" value="PAS_fold_3"/>
</dbReference>
<dbReference type="InterPro" id="IPR000700">
    <property type="entry name" value="PAS-assoc_C"/>
</dbReference>
<dbReference type="SMART" id="SM00138">
    <property type="entry name" value="MeTrc"/>
    <property type="match status" value="1"/>
</dbReference>
<feature type="region of interest" description="Disordered" evidence="7">
    <location>
        <begin position="1"/>
        <end position="46"/>
    </location>
</feature>
<protein>
    <recommendedName>
        <fullName evidence="2">histidine kinase</fullName>
        <ecNumber evidence="2">2.7.13.3</ecNumber>
    </recommendedName>
</protein>
<dbReference type="Pfam" id="PF00072">
    <property type="entry name" value="Response_reg"/>
    <property type="match status" value="1"/>
</dbReference>
<gene>
    <name evidence="14" type="ordered locus">Dvul_2487</name>
</gene>
<dbReference type="InterPro" id="IPR036097">
    <property type="entry name" value="HisK_dim/P_sf"/>
</dbReference>
<evidence type="ECO:0000256" key="4">
    <source>
        <dbReference type="PROSITE-ProRule" id="PRU00050"/>
    </source>
</evidence>
<dbReference type="SMART" id="SM00086">
    <property type="entry name" value="PAC"/>
    <property type="match status" value="3"/>
</dbReference>
<feature type="domain" description="CheB-type methylesterase" evidence="12">
    <location>
        <begin position="48"/>
        <end position="210"/>
    </location>
</feature>
<sequence length="1535" mass="168371">MAAPRLDISPTAPSGTLPEENAVPRQVDSHRAANGRTEHHPTTHDAVPLPLVVGIGASAGGLEALEGLFRHMPTTTGAAFVVIQHLSPDFPSFMDELLARQTAMSIVVVQDGMCPAPDHIYLLPPGKEMEITLDGFVLRDKSSYDNRPSMPINTFFASLAAWYGENAAGVVLSGTGTDGASGLEAISAAGGLVLVQLPESAAFDGMPKAAAAACRAAVLATPDEMPDILAAFISGSPLPFEHPGLPADPASGGPAPDALQTIFTLLQRHGGLDFRDYKPATIARRIMRRIRLEQHADIEGYARHLRDDPQAVQTLFRDLLIGVTTFFRDEAAFDTLAATVIPELFRRLGDRGEIRLWVAGCASGEEAYSLGMLLLEAAPQFDFTGRISIFATDVHRHSLDRASAGVYTKDSLQALSPRRLQRFFIPEGDETYRVAPELRSLVLFTQHNILADPPFTRVDLVSCRNLLIYFGVDAQERAIARLHMALRPGGVLFMGASETTGRLHPIFEPLDPRLRIFTKRPDTHGMTATHLVHPAVIDVHRLATSSPQPSERQLLRDYDALLQRFAPDGMLVDDRFAVLHFFGNGASYLTQHTGRTDRPITDMVEGDLRLALSSALQRASTTGETARFKSIRVPGNGGDRLVDVEVMPIGNKPSDGKHYHVALQSSHPVLIRPLVEPAATGHGTGLLASRVAELETELAETRSSLRDSIEQVHVTNEELQATNEELLSANEELQATNEELHSINEELYTVNAEFERKNDQLRILGEDYAQLFDTIPIAIASLDESLRVRRFNAGMSAIFHLQPHDVGRPLQQIASCLVEPDNLFKSLALGLSEGGTHDSEARLTDGRWCQQRIHAVRDETGATEHMLLTFMDITHVKHAEAMRQEARSLDEVSRNVPGVVFKLCAPHDGNIRVEYVGGGTVELCGLSQEEIKADPHALVALFGPDVVPHILAGISATDGEGTPVDVEIPLHCTGGTKWVHVQATSTPARGGGTEWYGVAVDATERRYDATRMHNAADRYLRILDHAPMLIWRSDTTGACDWFNTTWLDFTGRTMEQEYGYGWAEGVHPDDYDRCVSIYQKAFALQQAFEMNYRLKRHDGQFRWLVDCGKPLPDLDGTFSGFIGYCYDITDAVNALESMCEASKRAEEANRTKSEFLANVSHELRTPLNGALGMLQLLELSSLSPEQRQYVTTAIRSGQNLVRLLSDILDLSRIEAGKLVIEAIPCDIKELVDEVFSTFSLDATGKGITLETTIAPGTPTYVRTDPLRLRQTLFNLVGNAVKFTEKGGVRVEFSTASMRGDAIVLFCTVRDTGPGIPEDRIESIFQPFTQLDGSYTRRHSGLGLGLGIVCRLMELFGGSIEVESAPNMGTAMHFAIPVGKTRRPQGRKVKETEDEGDRHALYLLVAEDDAINRLTLTRMLEQLGHRAHAVEDGSQALQALAEQHFDAVFLDIQMPVLDGMATLQAIRTGQVAGLPPTIPVVAVTAHAMQGDRERFMAKGADAYVQKPYDFTALEKALATLGRRVRPEGRTREDYSL</sequence>
<dbReference type="InterPro" id="IPR035965">
    <property type="entry name" value="PAS-like_dom_sf"/>
</dbReference>
<dbReference type="GO" id="GO:0000155">
    <property type="term" value="F:phosphorelay sensor kinase activity"/>
    <property type="evidence" value="ECO:0007669"/>
    <property type="project" value="InterPro"/>
</dbReference>
<dbReference type="SMART" id="SM00387">
    <property type="entry name" value="HATPase_c"/>
    <property type="match status" value="1"/>
</dbReference>
<feature type="coiled-coil region" evidence="6">
    <location>
        <begin position="691"/>
        <end position="746"/>
    </location>
</feature>
<evidence type="ECO:0000259" key="12">
    <source>
        <dbReference type="PROSITE" id="PS50122"/>
    </source>
</evidence>
<dbReference type="InterPro" id="IPR036890">
    <property type="entry name" value="HATPase_C_sf"/>
</dbReference>
<dbReference type="HOGENOM" id="CLU_000892_2_2_7"/>
<comment type="catalytic activity">
    <reaction evidence="1">
        <text>ATP + protein L-histidine = ADP + protein N-phospho-L-histidine.</text>
        <dbReference type="EC" id="2.7.13.3"/>
    </reaction>
</comment>
<evidence type="ECO:0000256" key="2">
    <source>
        <dbReference type="ARBA" id="ARBA00012438"/>
    </source>
</evidence>
<dbReference type="PROSITE" id="PS50110">
    <property type="entry name" value="RESPONSE_REGULATORY"/>
    <property type="match status" value="1"/>
</dbReference>
<dbReference type="EMBL" id="CP000527">
    <property type="protein sequence ID" value="ABM29503.1"/>
    <property type="molecule type" value="Genomic_DNA"/>
</dbReference>
<feature type="active site" evidence="4">
    <location>
        <position position="178"/>
    </location>
</feature>
<dbReference type="InterPro" id="IPR022641">
    <property type="entry name" value="CheR_N"/>
</dbReference>
<keyword evidence="6" id="KW-0175">Coiled coil</keyword>
<dbReference type="PRINTS" id="PR00996">
    <property type="entry name" value="CHERMTFRASE"/>
</dbReference>
<dbReference type="Pfam" id="PF01739">
    <property type="entry name" value="CheR"/>
    <property type="match status" value="1"/>
</dbReference>
<dbReference type="CDD" id="cd16434">
    <property type="entry name" value="CheB-CheR_fusion"/>
    <property type="match status" value="1"/>
</dbReference>
<dbReference type="GO" id="GO:0008984">
    <property type="term" value="F:protein-glutamate methylesterase activity"/>
    <property type="evidence" value="ECO:0007669"/>
    <property type="project" value="InterPro"/>
</dbReference>
<dbReference type="SMART" id="SM00091">
    <property type="entry name" value="PAS"/>
    <property type="match status" value="2"/>
</dbReference>
<dbReference type="InterPro" id="IPR022642">
    <property type="entry name" value="CheR_C"/>
</dbReference>
<accession>A0A0H3AB02</accession>
<dbReference type="SMART" id="SM00388">
    <property type="entry name" value="HisKA"/>
    <property type="match status" value="1"/>
</dbReference>
<name>A0A0H3AB02_NITV4</name>
<dbReference type="KEGG" id="dvl:Dvul_2487"/>
<dbReference type="SMART" id="SM00448">
    <property type="entry name" value="REC"/>
    <property type="match status" value="1"/>
</dbReference>
<dbReference type="GO" id="GO:0005737">
    <property type="term" value="C:cytoplasm"/>
    <property type="evidence" value="ECO:0007669"/>
    <property type="project" value="InterPro"/>
</dbReference>
<dbReference type="InterPro" id="IPR001789">
    <property type="entry name" value="Sig_transdc_resp-reg_receiver"/>
</dbReference>
<evidence type="ECO:0000256" key="5">
    <source>
        <dbReference type="PROSITE-ProRule" id="PRU00169"/>
    </source>
</evidence>
<keyword evidence="14" id="KW-0418">Kinase</keyword>
<dbReference type="CDD" id="cd00082">
    <property type="entry name" value="HisKA"/>
    <property type="match status" value="1"/>
</dbReference>
<dbReference type="SUPFAM" id="SSF47757">
    <property type="entry name" value="Chemotaxis receptor methyltransferase CheR, N-terminal domain"/>
    <property type="match status" value="1"/>
</dbReference>
<dbReference type="PROSITE" id="PS50112">
    <property type="entry name" value="PAS"/>
    <property type="match status" value="1"/>
</dbReference>
<dbReference type="FunFam" id="3.30.565.10:FF:000010">
    <property type="entry name" value="Sensor histidine kinase RcsC"/>
    <property type="match status" value="1"/>
</dbReference>
<dbReference type="Gene3D" id="1.10.287.130">
    <property type="match status" value="1"/>
</dbReference>
<feature type="domain" description="Response regulatory" evidence="9">
    <location>
        <begin position="1401"/>
        <end position="1520"/>
    </location>
</feature>
<dbReference type="InterPro" id="IPR029063">
    <property type="entry name" value="SAM-dependent_MTases_sf"/>
</dbReference>
<dbReference type="GO" id="GO:0000156">
    <property type="term" value="F:phosphorelay response regulator activity"/>
    <property type="evidence" value="ECO:0007669"/>
    <property type="project" value="InterPro"/>
</dbReference>
<evidence type="ECO:0000256" key="3">
    <source>
        <dbReference type="ARBA" id="ARBA00022553"/>
    </source>
</evidence>
<dbReference type="InterPro" id="IPR001610">
    <property type="entry name" value="PAC"/>
</dbReference>
<dbReference type="Pfam" id="PF02518">
    <property type="entry name" value="HATPase_c"/>
    <property type="match status" value="1"/>
</dbReference>
<dbReference type="Pfam" id="PF13596">
    <property type="entry name" value="PAS_10"/>
    <property type="match status" value="1"/>
</dbReference>
<dbReference type="Pfam" id="PF00512">
    <property type="entry name" value="HisKA"/>
    <property type="match status" value="1"/>
</dbReference>
<dbReference type="SUPFAM" id="SSF52738">
    <property type="entry name" value="Methylesterase CheB, C-terminal domain"/>
    <property type="match status" value="1"/>
</dbReference>
<dbReference type="CDD" id="cd17546">
    <property type="entry name" value="REC_hyHK_CKI1_RcsC-like"/>
    <property type="match status" value="1"/>
</dbReference>
<feature type="active site" evidence="4">
    <location>
        <position position="58"/>
    </location>
</feature>
<dbReference type="InterPro" id="IPR000014">
    <property type="entry name" value="PAS"/>
</dbReference>
<dbReference type="PROSITE" id="PS50123">
    <property type="entry name" value="CHER"/>
    <property type="match status" value="1"/>
</dbReference>
<dbReference type="PROSITE" id="PS50113">
    <property type="entry name" value="PAC"/>
    <property type="match status" value="1"/>
</dbReference>
<dbReference type="InterPro" id="IPR011006">
    <property type="entry name" value="CheY-like_superfamily"/>
</dbReference>
<keyword evidence="4" id="KW-0145">Chemotaxis</keyword>
<dbReference type="Gene3D" id="3.30.450.20">
    <property type="entry name" value="PAS domain"/>
    <property type="match status" value="3"/>
</dbReference>
<evidence type="ECO:0000313" key="14">
    <source>
        <dbReference type="EMBL" id="ABM29503.1"/>
    </source>
</evidence>
<feature type="compositionally biased region" description="Basic and acidic residues" evidence="7">
    <location>
        <begin position="27"/>
        <end position="43"/>
    </location>
</feature>
<dbReference type="InterPro" id="IPR005467">
    <property type="entry name" value="His_kinase_dom"/>
</dbReference>
<evidence type="ECO:0000259" key="13">
    <source>
        <dbReference type="PROSITE" id="PS50123"/>
    </source>
</evidence>
<dbReference type="PROSITE" id="PS50122">
    <property type="entry name" value="CHEB"/>
    <property type="match status" value="1"/>
</dbReference>
<dbReference type="Gene3D" id="3.40.50.2300">
    <property type="match status" value="1"/>
</dbReference>
<feature type="modified residue" description="4-aspartylphosphate" evidence="5">
    <location>
        <position position="1450"/>
    </location>
</feature>
<dbReference type="Gene3D" id="3.30.565.10">
    <property type="entry name" value="Histidine kinase-like ATPase, C-terminal domain"/>
    <property type="match status" value="1"/>
</dbReference>
<proteinExistence type="predicted"/>
<feature type="domain" description="PAS" evidence="10">
    <location>
        <begin position="1015"/>
        <end position="1085"/>
    </location>
</feature>
<evidence type="ECO:0000256" key="6">
    <source>
        <dbReference type="SAM" id="Coils"/>
    </source>
</evidence>
<evidence type="ECO:0000259" key="8">
    <source>
        <dbReference type="PROSITE" id="PS50109"/>
    </source>
</evidence>
<feature type="domain" description="CheR-type methyltransferase" evidence="13">
    <location>
        <begin position="259"/>
        <end position="520"/>
    </location>
</feature>
<dbReference type="PROSITE" id="PS50109">
    <property type="entry name" value="HIS_KIN"/>
    <property type="match status" value="1"/>
</dbReference>
<reference evidence="15" key="1">
    <citation type="journal article" date="2009" name="Environ. Microbiol.">
        <title>Contribution of mobile genetic elements to Desulfovibrio vulgaris genome plasticity.</title>
        <authorList>
            <person name="Walker C.B."/>
            <person name="Stolyar S."/>
            <person name="Chivian D."/>
            <person name="Pinel N."/>
            <person name="Gabster J.A."/>
            <person name="Dehal P.S."/>
            <person name="He Z."/>
            <person name="Yang Z.K."/>
            <person name="Yen H.C."/>
            <person name="Zhou J."/>
            <person name="Wall J.D."/>
            <person name="Hazen T.C."/>
            <person name="Arkin A.P."/>
            <person name="Stahl D.A."/>
        </authorList>
    </citation>
    <scope>NUCLEOTIDE SEQUENCE [LARGE SCALE GENOMIC DNA]</scope>
    <source>
        <strain evidence="15">DP4</strain>
    </source>
</reference>
<dbReference type="CDD" id="cd00130">
    <property type="entry name" value="PAS"/>
    <property type="match status" value="1"/>
</dbReference>
<dbReference type="CDD" id="cd16922">
    <property type="entry name" value="HATPase_EvgS-ArcB-TorS-like"/>
    <property type="match status" value="1"/>
</dbReference>
<dbReference type="Gene3D" id="3.40.50.150">
    <property type="entry name" value="Vaccinia Virus protein VP39"/>
    <property type="match status" value="1"/>
</dbReference>
<dbReference type="InterPro" id="IPR003661">
    <property type="entry name" value="HisK_dim/P_dom"/>
</dbReference>
<dbReference type="GO" id="GO:0006935">
    <property type="term" value="P:chemotaxis"/>
    <property type="evidence" value="ECO:0007669"/>
    <property type="project" value="UniProtKB-UniRule"/>
</dbReference>
<dbReference type="InterPro" id="IPR000780">
    <property type="entry name" value="CheR_MeTrfase"/>
</dbReference>
<organism evidence="14 15">
    <name type="scientific">Nitratidesulfovibrio vulgaris (strain DP4)</name>
    <name type="common">Desulfovibrio vulgaris</name>
    <dbReference type="NCBI Taxonomy" id="391774"/>
    <lineage>
        <taxon>Bacteria</taxon>
        <taxon>Pseudomonadati</taxon>
        <taxon>Thermodesulfobacteriota</taxon>
        <taxon>Desulfovibrionia</taxon>
        <taxon>Desulfovibrionales</taxon>
        <taxon>Desulfovibrionaceae</taxon>
        <taxon>Nitratidesulfovibrio</taxon>
    </lineage>
</organism>
<keyword evidence="4" id="KW-0378">Hydrolase</keyword>
<dbReference type="InterPro" id="IPR003594">
    <property type="entry name" value="HATPase_dom"/>
</dbReference>
<dbReference type="PANTHER" id="PTHR24422:SF27">
    <property type="entry name" value="PROTEIN-GLUTAMATE O-METHYLTRANSFERASE"/>
    <property type="match status" value="1"/>
</dbReference>
<keyword evidence="3 5" id="KW-0597">Phosphoprotein</keyword>
<dbReference type="Pfam" id="PF08447">
    <property type="entry name" value="PAS_3"/>
    <property type="match status" value="1"/>
</dbReference>
<dbReference type="SUPFAM" id="SSF53335">
    <property type="entry name" value="S-adenosyl-L-methionine-dependent methyltransferases"/>
    <property type="match status" value="1"/>
</dbReference>
<dbReference type="PANTHER" id="PTHR24422">
    <property type="entry name" value="CHEMOTAXIS PROTEIN METHYLTRANSFERASE"/>
    <property type="match status" value="1"/>
</dbReference>
<feature type="active site" evidence="4">
    <location>
        <position position="85"/>
    </location>
</feature>
<dbReference type="InterPro" id="IPR035909">
    <property type="entry name" value="CheB_C"/>
</dbReference>
<feature type="domain" description="PAC" evidence="11">
    <location>
        <begin position="1088"/>
        <end position="1140"/>
    </location>
</feature>
<feature type="domain" description="Histidine kinase" evidence="8">
    <location>
        <begin position="1158"/>
        <end position="1379"/>
    </location>
</feature>
<evidence type="ECO:0000313" key="15">
    <source>
        <dbReference type="Proteomes" id="UP000009173"/>
    </source>
</evidence>
<evidence type="ECO:0000256" key="1">
    <source>
        <dbReference type="ARBA" id="ARBA00000085"/>
    </source>
</evidence>
<dbReference type="FunFam" id="3.30.450.20:FF:000099">
    <property type="entry name" value="Sensory box sensor histidine kinase"/>
    <property type="match status" value="1"/>
</dbReference>
<dbReference type="Gene3D" id="3.40.50.180">
    <property type="entry name" value="Methylesterase CheB, C-terminal domain"/>
    <property type="match status" value="1"/>
</dbReference>
<dbReference type="InterPro" id="IPR050903">
    <property type="entry name" value="Bact_Chemotaxis_MeTrfase"/>
</dbReference>
<dbReference type="RefSeq" id="WP_011792884.1">
    <property type="nucleotide sequence ID" value="NC_008751.1"/>
</dbReference>
<dbReference type="SUPFAM" id="SSF47384">
    <property type="entry name" value="Homodimeric domain of signal transducing histidine kinase"/>
    <property type="match status" value="1"/>
</dbReference>
<keyword evidence="14" id="KW-0808">Transferase</keyword>
<dbReference type="Proteomes" id="UP000009173">
    <property type="component" value="Chromosome"/>
</dbReference>
<evidence type="ECO:0000259" key="9">
    <source>
        <dbReference type="PROSITE" id="PS50110"/>
    </source>
</evidence>
<dbReference type="SUPFAM" id="SSF55785">
    <property type="entry name" value="PYP-like sensor domain (PAS domain)"/>
    <property type="match status" value="3"/>
</dbReference>